<organism evidence="2 3">
    <name type="scientific">Pseudomonas fluorescens</name>
    <dbReference type="NCBI Taxonomy" id="294"/>
    <lineage>
        <taxon>Bacteria</taxon>
        <taxon>Pseudomonadati</taxon>
        <taxon>Pseudomonadota</taxon>
        <taxon>Gammaproteobacteria</taxon>
        <taxon>Pseudomonadales</taxon>
        <taxon>Pseudomonadaceae</taxon>
        <taxon>Pseudomonas</taxon>
    </lineage>
</organism>
<dbReference type="AlphaFoldDB" id="A0A109LA94"/>
<accession>A0A109LA94</accession>
<comment type="caution">
    <text evidence="2">The sequence shown here is derived from an EMBL/GenBank/DDBJ whole genome shotgun (WGS) entry which is preliminary data.</text>
</comment>
<protein>
    <recommendedName>
        <fullName evidence="1">Abortive infection protein-like C-terminal domain-containing protein</fullName>
    </recommendedName>
</protein>
<gene>
    <name evidence="2" type="ORF">PFL603g_00717</name>
</gene>
<dbReference type="PATRIC" id="fig|294.195.peg.764"/>
<dbReference type="RefSeq" id="WP_056789510.1">
    <property type="nucleotide sequence ID" value="NZ_LCYC01000007.1"/>
</dbReference>
<evidence type="ECO:0000313" key="2">
    <source>
        <dbReference type="EMBL" id="KWV83927.1"/>
    </source>
</evidence>
<dbReference type="EMBL" id="LCYC01000007">
    <property type="protein sequence ID" value="KWV83927.1"/>
    <property type="molecule type" value="Genomic_DNA"/>
</dbReference>
<evidence type="ECO:0000313" key="3">
    <source>
        <dbReference type="Proteomes" id="UP000063434"/>
    </source>
</evidence>
<sequence length="302" mass="33048">MAKNDVLTGLAALSTKVKGERQRLIDRLKTFDKKLLDSSGGLGCCGSSKSLTLDHWEIEDIAVSGGTTGWLFFNGERLIVRVERFADGWPEPEWNECELAEIKPEWLLLLSTPEILESLVADITRSLEEEHITISTTNAWLTEFVSAEKAAIDSDIEKQLEHHPTLLESWQKAQKAVEVDPEDSIARSSSHGETVLKACLKQLRDTGYEALTMQSLISRTAKKLHEAGTLNEGAKQSLIGIGTIFHGVGTLRNSSSTAHGKNDGYTPPGSDVAQLINHLSGACSAFVLKQTESILKGKQEPE</sequence>
<feature type="domain" description="Abortive infection protein-like C-terminal" evidence="1">
    <location>
        <begin position="215"/>
        <end position="289"/>
    </location>
</feature>
<dbReference type="Proteomes" id="UP000063434">
    <property type="component" value="Unassembled WGS sequence"/>
</dbReference>
<evidence type="ECO:0000259" key="1">
    <source>
        <dbReference type="Pfam" id="PF14355"/>
    </source>
</evidence>
<name>A0A109LA94_PSEFL</name>
<dbReference type="InterPro" id="IPR026001">
    <property type="entry name" value="Abi-like_C"/>
</dbReference>
<proteinExistence type="predicted"/>
<reference evidence="2 3" key="1">
    <citation type="submission" date="2015-05" db="EMBL/GenBank/DDBJ databases">
        <title>A genomic and transcriptomic approach to investigate the blue pigment phenotype in Pseudomonas fluorescens.</title>
        <authorList>
            <person name="Andreani N.A."/>
            <person name="Cardazzo B."/>
        </authorList>
    </citation>
    <scope>NUCLEOTIDE SEQUENCE [LARGE SCALE GENOMIC DNA]</scope>
    <source>
        <strain evidence="2 3">Ps_40</strain>
    </source>
</reference>
<dbReference type="Pfam" id="PF14355">
    <property type="entry name" value="Abi_C"/>
    <property type="match status" value="1"/>
</dbReference>